<comment type="caution">
    <text evidence="2">The sequence shown here is derived from an EMBL/GenBank/DDBJ whole genome shotgun (WGS) entry which is preliminary data.</text>
</comment>
<keyword evidence="3" id="KW-1185">Reference proteome</keyword>
<name>A0AAN6NP17_9PEZI</name>
<evidence type="ECO:0000313" key="2">
    <source>
        <dbReference type="EMBL" id="KAK3948524.1"/>
    </source>
</evidence>
<organism evidence="2 3">
    <name type="scientific">Pseudoneurospora amorphoporcata</name>
    <dbReference type="NCBI Taxonomy" id="241081"/>
    <lineage>
        <taxon>Eukaryota</taxon>
        <taxon>Fungi</taxon>
        <taxon>Dikarya</taxon>
        <taxon>Ascomycota</taxon>
        <taxon>Pezizomycotina</taxon>
        <taxon>Sordariomycetes</taxon>
        <taxon>Sordariomycetidae</taxon>
        <taxon>Sordariales</taxon>
        <taxon>Sordariaceae</taxon>
        <taxon>Pseudoneurospora</taxon>
    </lineage>
</organism>
<sequence length="74" mass="8061">MSRVGILVQVALLPLTSGLNATNDLALLPFSPTNSENPSANSIAHTNQRAKSFTDTEWIVPREYPTSLFNVIYG</sequence>
<proteinExistence type="predicted"/>
<keyword evidence="1" id="KW-0732">Signal</keyword>
<dbReference type="EMBL" id="MU859259">
    <property type="protein sequence ID" value="KAK3948524.1"/>
    <property type="molecule type" value="Genomic_DNA"/>
</dbReference>
<evidence type="ECO:0000256" key="1">
    <source>
        <dbReference type="SAM" id="SignalP"/>
    </source>
</evidence>
<accession>A0AAN6NP17</accession>
<dbReference type="AlphaFoldDB" id="A0AAN6NP17"/>
<feature type="chain" id="PRO_5042941581" evidence="1">
    <location>
        <begin position="19"/>
        <end position="74"/>
    </location>
</feature>
<evidence type="ECO:0000313" key="3">
    <source>
        <dbReference type="Proteomes" id="UP001303222"/>
    </source>
</evidence>
<protein>
    <submittedName>
        <fullName evidence="2">Uncharacterized protein</fullName>
    </submittedName>
</protein>
<reference evidence="2" key="1">
    <citation type="journal article" date="2023" name="Mol. Phylogenet. Evol.">
        <title>Genome-scale phylogeny and comparative genomics of the fungal order Sordariales.</title>
        <authorList>
            <person name="Hensen N."/>
            <person name="Bonometti L."/>
            <person name="Westerberg I."/>
            <person name="Brannstrom I.O."/>
            <person name="Guillou S."/>
            <person name="Cros-Aarteil S."/>
            <person name="Calhoun S."/>
            <person name="Haridas S."/>
            <person name="Kuo A."/>
            <person name="Mondo S."/>
            <person name="Pangilinan J."/>
            <person name="Riley R."/>
            <person name="LaButti K."/>
            <person name="Andreopoulos B."/>
            <person name="Lipzen A."/>
            <person name="Chen C."/>
            <person name="Yan M."/>
            <person name="Daum C."/>
            <person name="Ng V."/>
            <person name="Clum A."/>
            <person name="Steindorff A."/>
            <person name="Ohm R.A."/>
            <person name="Martin F."/>
            <person name="Silar P."/>
            <person name="Natvig D.O."/>
            <person name="Lalanne C."/>
            <person name="Gautier V."/>
            <person name="Ament-Velasquez S.L."/>
            <person name="Kruys A."/>
            <person name="Hutchinson M.I."/>
            <person name="Powell A.J."/>
            <person name="Barry K."/>
            <person name="Miller A.N."/>
            <person name="Grigoriev I.V."/>
            <person name="Debuchy R."/>
            <person name="Gladieux P."/>
            <person name="Hiltunen Thoren M."/>
            <person name="Johannesson H."/>
        </authorList>
    </citation>
    <scope>NUCLEOTIDE SEQUENCE</scope>
    <source>
        <strain evidence="2">CBS 626.80</strain>
    </source>
</reference>
<reference evidence="2" key="2">
    <citation type="submission" date="2023-06" db="EMBL/GenBank/DDBJ databases">
        <authorList>
            <consortium name="Lawrence Berkeley National Laboratory"/>
            <person name="Mondo S.J."/>
            <person name="Hensen N."/>
            <person name="Bonometti L."/>
            <person name="Westerberg I."/>
            <person name="Brannstrom I.O."/>
            <person name="Guillou S."/>
            <person name="Cros-Aarteil S."/>
            <person name="Calhoun S."/>
            <person name="Haridas S."/>
            <person name="Kuo A."/>
            <person name="Pangilinan J."/>
            <person name="Riley R."/>
            <person name="Labutti K."/>
            <person name="Andreopoulos B."/>
            <person name="Lipzen A."/>
            <person name="Chen C."/>
            <person name="Yanf M."/>
            <person name="Daum C."/>
            <person name="Ng V."/>
            <person name="Clum A."/>
            <person name="Steindorff A."/>
            <person name="Ohm R."/>
            <person name="Martin F."/>
            <person name="Silar P."/>
            <person name="Natvig D."/>
            <person name="Lalanne C."/>
            <person name="Gautier V."/>
            <person name="Ament-Velasquez S.L."/>
            <person name="Kruys A."/>
            <person name="Hutchinson M.I."/>
            <person name="Powell A.J."/>
            <person name="Barry K."/>
            <person name="Miller A.N."/>
            <person name="Grigoriev I.V."/>
            <person name="Debuchy R."/>
            <person name="Gladieux P."/>
            <person name="Thoren M.H."/>
            <person name="Johannesson H."/>
        </authorList>
    </citation>
    <scope>NUCLEOTIDE SEQUENCE</scope>
    <source>
        <strain evidence="2">CBS 626.80</strain>
    </source>
</reference>
<dbReference type="Proteomes" id="UP001303222">
    <property type="component" value="Unassembled WGS sequence"/>
</dbReference>
<gene>
    <name evidence="2" type="ORF">QBC32DRAFT_351427</name>
</gene>
<feature type="signal peptide" evidence="1">
    <location>
        <begin position="1"/>
        <end position="18"/>
    </location>
</feature>